<dbReference type="EMBL" id="CP101717">
    <property type="protein sequence ID" value="WLD56883.1"/>
    <property type="molecule type" value="Genomic_DNA"/>
</dbReference>
<dbReference type="RefSeq" id="WP_304994168.1">
    <property type="nucleotide sequence ID" value="NZ_CP101717.1"/>
</dbReference>
<feature type="region of interest" description="Disordered" evidence="1">
    <location>
        <begin position="102"/>
        <end position="181"/>
    </location>
</feature>
<gene>
    <name evidence="2" type="ORF">NFC81_09080</name>
</gene>
<feature type="compositionally biased region" description="Polar residues" evidence="1">
    <location>
        <begin position="142"/>
        <end position="153"/>
    </location>
</feature>
<evidence type="ECO:0000256" key="1">
    <source>
        <dbReference type="SAM" id="MobiDB-lite"/>
    </source>
</evidence>
<proteinExistence type="predicted"/>
<feature type="compositionally biased region" description="Low complexity" evidence="1">
    <location>
        <begin position="130"/>
        <end position="141"/>
    </location>
</feature>
<dbReference type="AlphaFoldDB" id="A0AB38YBZ2"/>
<evidence type="ECO:0000313" key="2">
    <source>
        <dbReference type="EMBL" id="WLD56883.1"/>
    </source>
</evidence>
<feature type="region of interest" description="Disordered" evidence="1">
    <location>
        <begin position="209"/>
        <end position="254"/>
    </location>
</feature>
<feature type="compositionally biased region" description="Basic and acidic residues" evidence="1">
    <location>
        <begin position="241"/>
        <end position="252"/>
    </location>
</feature>
<feature type="compositionally biased region" description="Basic and acidic residues" evidence="1">
    <location>
        <begin position="214"/>
        <end position="230"/>
    </location>
</feature>
<sequence length="851" mass="90567">MANTVINAEINYQQVEVVMQGDQVIEVTLFADPGATAALAQRAEIAAVAAEQAENNTEVKRQDVATRQADVIDRQSDVADRQTDVIDRQSNVHLLRDETADLNQQAGSHRAAAEQAQNLSEQARDQSGLSATNSANSATASEQSRLASENARNISDLRATDSEAARDAAQSAETQAGLSRDQAVAARLATESARDTTLTARDTTLTARDVTVTNREDAETARTGAEDARDASVSAQGASEAARDVSTQKRNEAQAFRNQAQEFRNEAEDFAAIASTAFKYMGVWDVTDGNPPVPLNMGQPIDGFYTVNGDGFLYGIEFDSGDEIVYQVDTANWKRVGRQRPATADRDKTNNVDLFLARGMKEHIDSDDHDGRYPLNTDSRLSNSREWTASTVSQAEAETGAATTNRKWTAQRVRQAIVAWWNGSAAKAKLDGIEAGAEKNPATTASRSSSSTTTVLQAKAMNDHRSSGDHDGRYWQPGLDISLASHHDSAVTKLLGSRGSDGATHYVLLCRAGQTGKTAGMITGSRGASGHNATGLFLVSAGTGGSSLPGASVVCLQTQVDGVSLVTLTHAGVQYIALSFTRSLHQEYNSIYFRGDSTHLSDVKLVEAADVLNVAPFTGGNGLGLKLLGGSFSGDGSGLVGLNATNLASGTLPAARIPFGSGANTVTEGNDARLSNSREWMASTVSATEAEAGTSTARRAWTAQRVRQAALLAVVKIGFVYVQFPGMSAPSSLFGGTWTRRFDTEGIFFRTEGGEASAFGSGIQADQMQLLTGQLYQITQRPTSNANRLGVFSATTRISNDGLSQSGTRYAYYPVVDFNSSNSPNARTSATTSGQTFPRNRTIRVWEKTGN</sequence>
<accession>A0AB38YBZ2</accession>
<protein>
    <submittedName>
        <fullName evidence="2">Uncharacterized protein</fullName>
    </submittedName>
</protein>
<feature type="compositionally biased region" description="Polar residues" evidence="1">
    <location>
        <begin position="115"/>
        <end position="129"/>
    </location>
</feature>
<name>A0AB38YBZ2_9GAMM</name>
<organism evidence="2">
    <name type="scientific">Salinispirillum sp. LH 10-3-1</name>
    <dbReference type="NCBI Taxonomy" id="2952525"/>
    <lineage>
        <taxon>Bacteria</taxon>
        <taxon>Pseudomonadati</taxon>
        <taxon>Pseudomonadota</taxon>
        <taxon>Gammaproteobacteria</taxon>
        <taxon>Oceanospirillales</taxon>
        <taxon>Saccharospirillaceae</taxon>
        <taxon>Salinispirillum</taxon>
    </lineage>
</organism>
<reference evidence="2" key="1">
    <citation type="submission" date="2022-07" db="EMBL/GenBank/DDBJ databases">
        <title>Complete genome sequence of Salinispirillum sp. LH10-3-1 capable of multiple carbohydrate inversion isolated from a soda lake.</title>
        <authorList>
            <person name="Liu J."/>
            <person name="Zhai Y."/>
            <person name="Zhang H."/>
            <person name="Yang H."/>
            <person name="Qu J."/>
            <person name="Li J."/>
        </authorList>
    </citation>
    <scope>NUCLEOTIDE SEQUENCE</scope>
    <source>
        <strain evidence="2">LH 10-3-1</strain>
    </source>
</reference>